<dbReference type="Proteomes" id="UP000250235">
    <property type="component" value="Unassembled WGS sequence"/>
</dbReference>
<feature type="region of interest" description="Disordered" evidence="1">
    <location>
        <begin position="1"/>
        <end position="55"/>
    </location>
</feature>
<sequence length="639" mass="70970">MRTRGDKRPSRKNDHKVLMAEESTKTWADTDSDSSSSSSSSDSEQEEVHCLMADQTSDDEVFDFSNVEFTREDLVSALKDMVKDESSEGETSTQSQLVYDKFNKMSFVKANVIYDPCESMTYNDQTSPKLNHQGKVGIGFQRPENSKPSWLKNKLDKDKVKAGSKSFVPNQPRRNSTKAASTKRPATDDAVAPVVKKKRTTKSKSVSSKDTLDIFPVAQDAVPLQMVAPTPVAPVEQPSVPKWKTQKRKRKLILSPDDEIVDSETATAELAESILGGIFVEQGPAAESVEERENEPVVESTAEVLQTKSADDVDFIFQQVVTETAQLETDEGKLFDEPDVNRATTEDQAVEKADEVERWFDLPYEVLIAGNTKQMVTTARIQLAVGPQPLWLRNHNFGLVHRIMVKRLATSPHDPLGITDSVCKNQLVVVSIQYGPFNPYIPIRSTTIDKSRVAIDPIAMHTSWRSNSDIASVTRVSMTFRVVRTNQYNKDLGLIHSTNGNHLESPNEGSSMDHQVTIYLHAQNITMFPTNETWLLKFEVSNSTFVLNKRKIISIFLPNSVSSLIISEAVMPKRGKVVAAAPNHLLTIKVDPAGEMMAVALGKVVAEVEVVVEVIGVDLPREYIPAVVVDRSEDRLKIG</sequence>
<evidence type="ECO:0000313" key="3">
    <source>
        <dbReference type="Proteomes" id="UP000250235"/>
    </source>
</evidence>
<name>A0A2Z7CQA5_9LAMI</name>
<gene>
    <name evidence="2" type="ORF">F511_39254</name>
</gene>
<dbReference type="AlphaFoldDB" id="A0A2Z7CQA5"/>
<feature type="compositionally biased region" description="Basic and acidic residues" evidence="1">
    <location>
        <begin position="1"/>
        <end position="24"/>
    </location>
</feature>
<feature type="compositionally biased region" description="Polar residues" evidence="1">
    <location>
        <begin position="167"/>
        <end position="180"/>
    </location>
</feature>
<evidence type="ECO:0000256" key="1">
    <source>
        <dbReference type="SAM" id="MobiDB-lite"/>
    </source>
</evidence>
<keyword evidence="3" id="KW-1185">Reference proteome</keyword>
<organism evidence="2 3">
    <name type="scientific">Dorcoceras hygrometricum</name>
    <dbReference type="NCBI Taxonomy" id="472368"/>
    <lineage>
        <taxon>Eukaryota</taxon>
        <taxon>Viridiplantae</taxon>
        <taxon>Streptophyta</taxon>
        <taxon>Embryophyta</taxon>
        <taxon>Tracheophyta</taxon>
        <taxon>Spermatophyta</taxon>
        <taxon>Magnoliopsida</taxon>
        <taxon>eudicotyledons</taxon>
        <taxon>Gunneridae</taxon>
        <taxon>Pentapetalae</taxon>
        <taxon>asterids</taxon>
        <taxon>lamiids</taxon>
        <taxon>Lamiales</taxon>
        <taxon>Gesneriaceae</taxon>
        <taxon>Didymocarpoideae</taxon>
        <taxon>Trichosporeae</taxon>
        <taxon>Loxocarpinae</taxon>
        <taxon>Dorcoceras</taxon>
    </lineage>
</organism>
<dbReference type="EMBL" id="KQ993129">
    <property type="protein sequence ID" value="KZV49252.1"/>
    <property type="molecule type" value="Genomic_DNA"/>
</dbReference>
<feature type="region of interest" description="Disordered" evidence="1">
    <location>
        <begin position="125"/>
        <end position="193"/>
    </location>
</feature>
<protein>
    <submittedName>
        <fullName evidence="2">Uncharacterized protein</fullName>
    </submittedName>
</protein>
<proteinExistence type="predicted"/>
<evidence type="ECO:0000313" key="2">
    <source>
        <dbReference type="EMBL" id="KZV49252.1"/>
    </source>
</evidence>
<feature type="compositionally biased region" description="Low complexity" evidence="1">
    <location>
        <begin position="33"/>
        <end position="42"/>
    </location>
</feature>
<reference evidence="2 3" key="1">
    <citation type="journal article" date="2015" name="Proc. Natl. Acad. Sci. U.S.A.">
        <title>The resurrection genome of Boea hygrometrica: A blueprint for survival of dehydration.</title>
        <authorList>
            <person name="Xiao L."/>
            <person name="Yang G."/>
            <person name="Zhang L."/>
            <person name="Yang X."/>
            <person name="Zhao S."/>
            <person name="Ji Z."/>
            <person name="Zhou Q."/>
            <person name="Hu M."/>
            <person name="Wang Y."/>
            <person name="Chen M."/>
            <person name="Xu Y."/>
            <person name="Jin H."/>
            <person name="Xiao X."/>
            <person name="Hu G."/>
            <person name="Bao F."/>
            <person name="Hu Y."/>
            <person name="Wan P."/>
            <person name="Li L."/>
            <person name="Deng X."/>
            <person name="Kuang T."/>
            <person name="Xiang C."/>
            <person name="Zhu J.K."/>
            <person name="Oliver M.J."/>
            <person name="He Y."/>
        </authorList>
    </citation>
    <scope>NUCLEOTIDE SEQUENCE [LARGE SCALE GENOMIC DNA]</scope>
    <source>
        <strain evidence="3">cv. XS01</strain>
    </source>
</reference>
<accession>A0A2Z7CQA5</accession>